<dbReference type="GO" id="GO:0046872">
    <property type="term" value="F:metal ion binding"/>
    <property type="evidence" value="ECO:0007669"/>
    <property type="project" value="UniProtKB-KW"/>
</dbReference>
<dbReference type="GO" id="GO:0042364">
    <property type="term" value="P:water-soluble vitamin biosynthetic process"/>
    <property type="evidence" value="ECO:0007669"/>
    <property type="project" value="UniProtKB-ARBA"/>
</dbReference>
<dbReference type="EMBL" id="FQUY01000007">
    <property type="protein sequence ID" value="SHE87057.1"/>
    <property type="molecule type" value="Genomic_DNA"/>
</dbReference>
<evidence type="ECO:0000256" key="5">
    <source>
        <dbReference type="ARBA" id="ARBA00023004"/>
    </source>
</evidence>
<keyword evidence="4" id="KW-0479">Metal-binding</keyword>
<dbReference type="GO" id="GO:0044272">
    <property type="term" value="P:sulfur compound biosynthetic process"/>
    <property type="evidence" value="ECO:0007669"/>
    <property type="project" value="UniProtKB-ARBA"/>
</dbReference>
<dbReference type="GO" id="GO:0051539">
    <property type="term" value="F:4 iron, 4 sulfur cluster binding"/>
    <property type="evidence" value="ECO:0007669"/>
    <property type="project" value="UniProtKB-KW"/>
</dbReference>
<dbReference type="InterPro" id="IPR007197">
    <property type="entry name" value="rSAM"/>
</dbReference>
<evidence type="ECO:0000256" key="2">
    <source>
        <dbReference type="ARBA" id="ARBA00022485"/>
    </source>
</evidence>
<dbReference type="PANTHER" id="PTHR43583">
    <property type="entry name" value="2-IMINOACETATE SYNTHASE"/>
    <property type="match status" value="1"/>
</dbReference>
<dbReference type="GO" id="GO:0003824">
    <property type="term" value="F:catalytic activity"/>
    <property type="evidence" value="ECO:0007669"/>
    <property type="project" value="InterPro"/>
</dbReference>
<evidence type="ECO:0000259" key="7">
    <source>
        <dbReference type="SMART" id="SM00876"/>
    </source>
</evidence>
<protein>
    <submittedName>
        <fullName evidence="8">Iron-only hydrogenase maturation protein HydG</fullName>
    </submittedName>
</protein>
<keyword evidence="9" id="KW-1185">Reference proteome</keyword>
<dbReference type="SFLD" id="SFLDF00319">
    <property type="entry name" value="Fe_hydrogenase_maturase_(HydG"/>
    <property type="match status" value="1"/>
</dbReference>
<evidence type="ECO:0000256" key="4">
    <source>
        <dbReference type="ARBA" id="ARBA00022723"/>
    </source>
</evidence>
<sequence length="492" mass="56428">MILMAVNKAEIYNNQWEPADFINEEEINRLLEEARQASPARVREIIEKAREARGLTPEEVAILLQNEDQELLDLMYRVASEIKLKIYGKRLVLFAPLYISDHCVNNCVYCGYRRDNKFKRRKLTQEEVAEEVKILESMGHKRLAVEAGEHPGECPIEYVLECLKTIYSIKFDNGSIRRCNVNIAATTIENYKKLKDAGIGTYILFQETYHRETYKKMHPSGPKADYDWHTTAHDRAMMAGIDDVGLGVLFGLYDYKFEVLGLMMHALHLEERFGVGPHTISVPRLRPARGVDYNNFPYLVNDAQFMKLVAIIRLAVPYTGMIISTRERPEYRDMLLNYGISQISAGSCTGVGGYKRELERKQCIAEGGSNCGTGEEEAPQFHVDDHRSPDEVLRSVCQSGWLPSYCTACYRKGRTGDRFMALAKSGEIQNVCQPNAILTFKEYLMDYASPETREVGEETIRRHLEEISNTQIRKITEERLKQIEAGERDLYF</sequence>
<keyword evidence="5" id="KW-0408">Iron</keyword>
<evidence type="ECO:0000313" key="9">
    <source>
        <dbReference type="Proteomes" id="UP000184148"/>
    </source>
</evidence>
<dbReference type="Proteomes" id="UP000184148">
    <property type="component" value="Unassembled WGS sequence"/>
</dbReference>
<dbReference type="InterPro" id="IPR013785">
    <property type="entry name" value="Aldolase_TIM"/>
</dbReference>
<accession>A0A1M4X104</accession>
<reference evidence="9" key="1">
    <citation type="submission" date="2016-11" db="EMBL/GenBank/DDBJ databases">
        <authorList>
            <person name="Varghese N."/>
            <person name="Submissions S."/>
        </authorList>
    </citation>
    <scope>NUCLEOTIDE SEQUENCE [LARGE SCALE GENOMIC DNA]</scope>
    <source>
        <strain evidence="9">DSM 12395</strain>
    </source>
</reference>
<proteinExistence type="predicted"/>
<dbReference type="SFLD" id="SFLDS00029">
    <property type="entry name" value="Radical_SAM"/>
    <property type="match status" value="1"/>
</dbReference>
<name>A0A1M4X104_9FIRM</name>
<dbReference type="PANTHER" id="PTHR43583:SF2">
    <property type="entry name" value="THIAZOLE BIOSYNTHESIS PROTEIN"/>
    <property type="match status" value="1"/>
</dbReference>
<evidence type="ECO:0000256" key="3">
    <source>
        <dbReference type="ARBA" id="ARBA00022691"/>
    </source>
</evidence>
<dbReference type="InterPro" id="IPR058240">
    <property type="entry name" value="rSAM_sf"/>
</dbReference>
<dbReference type="Pfam" id="PF06968">
    <property type="entry name" value="BATS"/>
    <property type="match status" value="1"/>
</dbReference>
<dbReference type="SFLD" id="SFLDG01060">
    <property type="entry name" value="BATS_domain_containing"/>
    <property type="match status" value="1"/>
</dbReference>
<dbReference type="InterPro" id="IPR010722">
    <property type="entry name" value="BATS_dom"/>
</dbReference>
<gene>
    <name evidence="8" type="ORF">SAMN02745133_01323</name>
</gene>
<organism evidence="8 9">
    <name type="scientific">Desulforamulus putei DSM 12395</name>
    <dbReference type="NCBI Taxonomy" id="1121429"/>
    <lineage>
        <taxon>Bacteria</taxon>
        <taxon>Bacillati</taxon>
        <taxon>Bacillota</taxon>
        <taxon>Clostridia</taxon>
        <taxon>Eubacteriales</taxon>
        <taxon>Peptococcaceae</taxon>
        <taxon>Desulforamulus</taxon>
    </lineage>
</organism>
<dbReference type="InterPro" id="IPR024007">
    <property type="entry name" value="FeFe-hyd_mat_HydG"/>
</dbReference>
<dbReference type="SMART" id="SM00876">
    <property type="entry name" value="BATS"/>
    <property type="match status" value="1"/>
</dbReference>
<dbReference type="OrthoDB" id="9801120at2"/>
<dbReference type="SFLD" id="SFLDG01081">
    <property type="entry name" value="cleavage_of_the_Ca-Cb_bond_in"/>
    <property type="match status" value="1"/>
</dbReference>
<keyword evidence="3" id="KW-0949">S-adenosyl-L-methionine</keyword>
<evidence type="ECO:0000256" key="6">
    <source>
        <dbReference type="ARBA" id="ARBA00023014"/>
    </source>
</evidence>
<comment type="cofactor">
    <cofactor evidence="1">
        <name>[4Fe-4S] cluster</name>
        <dbReference type="ChEBI" id="CHEBI:49883"/>
    </cofactor>
</comment>
<dbReference type="Gene3D" id="3.20.20.70">
    <property type="entry name" value="Aldolase class I"/>
    <property type="match status" value="1"/>
</dbReference>
<dbReference type="CDD" id="cd01335">
    <property type="entry name" value="Radical_SAM"/>
    <property type="match status" value="1"/>
</dbReference>
<dbReference type="NCBIfam" id="TIGR03955">
    <property type="entry name" value="rSAM_HydG"/>
    <property type="match status" value="1"/>
</dbReference>
<evidence type="ECO:0000313" key="8">
    <source>
        <dbReference type="EMBL" id="SHE87057.1"/>
    </source>
</evidence>
<keyword evidence="6" id="KW-0411">Iron-sulfur</keyword>
<feature type="domain" description="Biotin and thiamin synthesis-associated" evidence="7">
    <location>
        <begin position="281"/>
        <end position="403"/>
    </location>
</feature>
<evidence type="ECO:0000256" key="1">
    <source>
        <dbReference type="ARBA" id="ARBA00001966"/>
    </source>
</evidence>
<dbReference type="AlphaFoldDB" id="A0A1M4X104"/>
<keyword evidence="2" id="KW-0004">4Fe-4S</keyword>
<dbReference type="STRING" id="1121429.SAMN02745133_01323"/>
<dbReference type="SUPFAM" id="SSF102114">
    <property type="entry name" value="Radical SAM enzymes"/>
    <property type="match status" value="1"/>
</dbReference>
<dbReference type="Pfam" id="PF04055">
    <property type="entry name" value="Radical_SAM"/>
    <property type="match status" value="1"/>
</dbReference>
<dbReference type="InterPro" id="IPR034428">
    <property type="entry name" value="ThiH/NoCL/HydG-like"/>
</dbReference>